<dbReference type="InterPro" id="IPR001461">
    <property type="entry name" value="Aspartic_peptidase_A1"/>
</dbReference>
<comment type="caution">
    <text evidence="12">The sequence shown here is derived from an EMBL/GenBank/DDBJ whole genome shotgun (WGS) entry which is preliminary data.</text>
</comment>
<feature type="active site" evidence="6">
    <location>
        <position position="290"/>
    </location>
</feature>
<evidence type="ECO:0000259" key="11">
    <source>
        <dbReference type="PROSITE" id="PS51767"/>
    </source>
</evidence>
<evidence type="ECO:0000256" key="9">
    <source>
        <dbReference type="SAM" id="MobiDB-lite"/>
    </source>
</evidence>
<protein>
    <submittedName>
        <fullName evidence="12">Putative aspartic-type endopeptidase opsB</fullName>
    </submittedName>
</protein>
<dbReference type="Gene3D" id="2.40.70.10">
    <property type="entry name" value="Acid Proteases"/>
    <property type="match status" value="2"/>
</dbReference>
<dbReference type="EMBL" id="QGMK01000558">
    <property type="protein sequence ID" value="TVY81058.1"/>
    <property type="molecule type" value="Genomic_DNA"/>
</dbReference>
<dbReference type="OrthoDB" id="771136at2759"/>
<keyword evidence="3 10" id="KW-0732">Signal</keyword>
<keyword evidence="2 8" id="KW-0645">Protease</keyword>
<keyword evidence="4 8" id="KW-0064">Aspartyl protease</keyword>
<reference evidence="12 13" key="1">
    <citation type="submission" date="2018-05" db="EMBL/GenBank/DDBJ databases">
        <title>Genome sequencing and assembly of the regulated plant pathogen Lachnellula willkommii and related sister species for the development of diagnostic species identification markers.</title>
        <authorList>
            <person name="Giroux E."/>
            <person name="Bilodeau G."/>
        </authorList>
    </citation>
    <scope>NUCLEOTIDE SEQUENCE [LARGE SCALE GENOMIC DNA]</scope>
    <source>
        <strain evidence="12 13">CBS 268.59</strain>
    </source>
</reference>
<dbReference type="SUPFAM" id="SSF50630">
    <property type="entry name" value="Acid proteases"/>
    <property type="match status" value="1"/>
</dbReference>
<feature type="active site" evidence="6">
    <location>
        <position position="78"/>
    </location>
</feature>
<dbReference type="AlphaFoldDB" id="A0A8T9C5X6"/>
<feature type="domain" description="Peptidase A1" evidence="11">
    <location>
        <begin position="60"/>
        <end position="416"/>
    </location>
</feature>
<gene>
    <name evidence="12" type="primary">opsB_1</name>
    <name evidence="12" type="ORF">LSUE1_G005269</name>
</gene>
<dbReference type="PROSITE" id="PS51767">
    <property type="entry name" value="PEPTIDASE_A1"/>
    <property type="match status" value="1"/>
</dbReference>
<dbReference type="Proteomes" id="UP000469558">
    <property type="component" value="Unassembled WGS sequence"/>
</dbReference>
<evidence type="ECO:0000313" key="13">
    <source>
        <dbReference type="Proteomes" id="UP000469558"/>
    </source>
</evidence>
<evidence type="ECO:0000256" key="6">
    <source>
        <dbReference type="PIRSR" id="PIRSR601461-1"/>
    </source>
</evidence>
<sequence length="543" mass="55679">MRAPALSEVLATAFFASNVLAIVSMKMSRGPELNPDKRRHLSTRAHLTAVLNNNVTGGSYYVEVNVGTPGQKQTLALDTGSTDVWLLSSTADLCTDSELQEELEDGCASVFDSSESSTFKVVGEGEFSIQYADESGADGDYITDTLQVGGASITALEMGYAYNATLGTGLIGVGYTINEASDSSETEGGAFTYPSIIDTMVSQGLIARKAYSLYLNDLEASTGNIIFGGLDSDKYHGDLLQLPVVPTRLRNGSSLYTDLGVVLTSFGITGQNGNTQNITTSGYKAQVILDSGTTLTYLPETLAAEIYTRIGATDDSENSGLIYVDCDIVTNSPALTFDYGFGGASGVSIKIPIDEVVLPLADLSSPDSLVLPELNYTNACGFAIFGTSEAPYILGDTFLRSAYVVYDLQSNEIAIAQTNFNSTSSNIVEFTATETGIPNVSGVASSAAVTATATGNLPGIGNGRTSAGTGTSSASASASSGTGSATGLVTTAGGTAASTPTSTPSASKSSSAGVSTVPAFDGRGLVVMGVAGVFAVLGGGWVL</sequence>
<feature type="region of interest" description="Disordered" evidence="9">
    <location>
        <begin position="459"/>
        <end position="514"/>
    </location>
</feature>
<evidence type="ECO:0000256" key="3">
    <source>
        <dbReference type="ARBA" id="ARBA00022729"/>
    </source>
</evidence>
<evidence type="ECO:0000256" key="1">
    <source>
        <dbReference type="ARBA" id="ARBA00007447"/>
    </source>
</evidence>
<dbReference type="Pfam" id="PF00026">
    <property type="entry name" value="Asp"/>
    <property type="match status" value="1"/>
</dbReference>
<feature type="chain" id="PRO_5035849470" evidence="10">
    <location>
        <begin position="22"/>
        <end position="543"/>
    </location>
</feature>
<evidence type="ECO:0000313" key="12">
    <source>
        <dbReference type="EMBL" id="TVY81058.1"/>
    </source>
</evidence>
<dbReference type="PANTHER" id="PTHR47966">
    <property type="entry name" value="BETA-SITE APP-CLEAVING ENZYME, ISOFORM A-RELATED"/>
    <property type="match status" value="1"/>
</dbReference>
<keyword evidence="7" id="KW-1015">Disulfide bond</keyword>
<comment type="similarity">
    <text evidence="1 8">Belongs to the peptidase A1 family.</text>
</comment>
<dbReference type="PROSITE" id="PS00141">
    <property type="entry name" value="ASP_PROTEASE"/>
    <property type="match status" value="2"/>
</dbReference>
<dbReference type="PRINTS" id="PR00792">
    <property type="entry name" value="PEPSIN"/>
</dbReference>
<evidence type="ECO:0000256" key="8">
    <source>
        <dbReference type="RuleBase" id="RU000454"/>
    </source>
</evidence>
<feature type="compositionally biased region" description="Low complexity" evidence="9">
    <location>
        <begin position="465"/>
        <end position="514"/>
    </location>
</feature>
<dbReference type="GO" id="GO:0006508">
    <property type="term" value="P:proteolysis"/>
    <property type="evidence" value="ECO:0007669"/>
    <property type="project" value="UniProtKB-KW"/>
</dbReference>
<dbReference type="GO" id="GO:0004190">
    <property type="term" value="F:aspartic-type endopeptidase activity"/>
    <property type="evidence" value="ECO:0007669"/>
    <property type="project" value="UniProtKB-KW"/>
</dbReference>
<dbReference type="PANTHER" id="PTHR47966:SF65">
    <property type="entry name" value="ASPARTIC-TYPE ENDOPEPTIDASE"/>
    <property type="match status" value="1"/>
</dbReference>
<accession>A0A8T9C5X6</accession>
<dbReference type="InterPro" id="IPR033876">
    <property type="entry name" value="SAP-like"/>
</dbReference>
<dbReference type="InterPro" id="IPR001969">
    <property type="entry name" value="Aspartic_peptidase_AS"/>
</dbReference>
<dbReference type="InterPro" id="IPR033121">
    <property type="entry name" value="PEPTIDASE_A1"/>
</dbReference>
<feature type="signal peptide" evidence="10">
    <location>
        <begin position="1"/>
        <end position="21"/>
    </location>
</feature>
<proteinExistence type="inferred from homology"/>
<keyword evidence="5 8" id="KW-0378">Hydrolase</keyword>
<evidence type="ECO:0000256" key="4">
    <source>
        <dbReference type="ARBA" id="ARBA00022750"/>
    </source>
</evidence>
<keyword evidence="13" id="KW-1185">Reference proteome</keyword>
<name>A0A8T9C5X6_9HELO</name>
<dbReference type="CDD" id="cd05474">
    <property type="entry name" value="SAP_like"/>
    <property type="match status" value="1"/>
</dbReference>
<evidence type="ECO:0000256" key="10">
    <source>
        <dbReference type="SAM" id="SignalP"/>
    </source>
</evidence>
<dbReference type="InterPro" id="IPR021109">
    <property type="entry name" value="Peptidase_aspartic_dom_sf"/>
</dbReference>
<evidence type="ECO:0000256" key="5">
    <source>
        <dbReference type="ARBA" id="ARBA00022801"/>
    </source>
</evidence>
<evidence type="ECO:0000256" key="2">
    <source>
        <dbReference type="ARBA" id="ARBA00022670"/>
    </source>
</evidence>
<organism evidence="12 13">
    <name type="scientific">Lachnellula suecica</name>
    <dbReference type="NCBI Taxonomy" id="602035"/>
    <lineage>
        <taxon>Eukaryota</taxon>
        <taxon>Fungi</taxon>
        <taxon>Dikarya</taxon>
        <taxon>Ascomycota</taxon>
        <taxon>Pezizomycotina</taxon>
        <taxon>Leotiomycetes</taxon>
        <taxon>Helotiales</taxon>
        <taxon>Lachnaceae</taxon>
        <taxon>Lachnellula</taxon>
    </lineage>
</organism>
<feature type="non-terminal residue" evidence="12">
    <location>
        <position position="543"/>
    </location>
</feature>
<feature type="disulfide bond" evidence="7">
    <location>
        <begin position="326"/>
        <end position="380"/>
    </location>
</feature>
<evidence type="ECO:0000256" key="7">
    <source>
        <dbReference type="PIRSR" id="PIRSR601461-2"/>
    </source>
</evidence>